<evidence type="ECO:0000256" key="1">
    <source>
        <dbReference type="SAM" id="MobiDB-lite"/>
    </source>
</evidence>
<evidence type="ECO:0000313" key="2">
    <source>
        <dbReference type="EMBL" id="KAA9131197.1"/>
    </source>
</evidence>
<sequence>MSDTTGDQAEEREDTLADSDLEQPSTEQEPGEEPKGGTDQETEAQPSHEAVGIGVIDAPLTDPDAGAADAD</sequence>
<organism evidence="2 3">
    <name type="scientific">Microbacterium caowuchunii</name>
    <dbReference type="NCBI Taxonomy" id="2614638"/>
    <lineage>
        <taxon>Bacteria</taxon>
        <taxon>Bacillati</taxon>
        <taxon>Actinomycetota</taxon>
        <taxon>Actinomycetes</taxon>
        <taxon>Micrococcales</taxon>
        <taxon>Microbacteriaceae</taxon>
        <taxon>Microbacterium</taxon>
    </lineage>
</organism>
<protein>
    <submittedName>
        <fullName evidence="2">Uncharacterized protein</fullName>
    </submittedName>
</protein>
<gene>
    <name evidence="2" type="ORF">F6B40_12970</name>
</gene>
<proteinExistence type="predicted"/>
<dbReference type="Proteomes" id="UP000326838">
    <property type="component" value="Unassembled WGS sequence"/>
</dbReference>
<feature type="region of interest" description="Disordered" evidence="1">
    <location>
        <begin position="1"/>
        <end position="71"/>
    </location>
</feature>
<name>A0A5N0TAN5_9MICO</name>
<keyword evidence="3" id="KW-1185">Reference proteome</keyword>
<dbReference type="AlphaFoldDB" id="A0A5N0TAN5"/>
<dbReference type="EMBL" id="VYUY01000018">
    <property type="protein sequence ID" value="KAA9131197.1"/>
    <property type="molecule type" value="Genomic_DNA"/>
</dbReference>
<accession>A0A5N0TAN5</accession>
<evidence type="ECO:0000313" key="3">
    <source>
        <dbReference type="Proteomes" id="UP000326838"/>
    </source>
</evidence>
<reference evidence="3" key="1">
    <citation type="submission" date="2019-09" db="EMBL/GenBank/DDBJ databases">
        <title>Mumia zhuanghuii sp. nov. isolated from the intestinal contents of plateau pika (Ochotona curzoniae) in the Qinghai-Tibet plateau of China.</title>
        <authorList>
            <person name="Tian Z."/>
        </authorList>
    </citation>
    <scope>NUCLEOTIDE SEQUENCE [LARGE SCALE GENOMIC DNA]</scope>
    <source>
        <strain evidence="3">L-033</strain>
    </source>
</reference>
<dbReference type="RefSeq" id="WP_150894700.1">
    <property type="nucleotide sequence ID" value="NZ_VYUY01000018.1"/>
</dbReference>
<comment type="caution">
    <text evidence="2">The sequence shown here is derived from an EMBL/GenBank/DDBJ whole genome shotgun (WGS) entry which is preliminary data.</text>
</comment>
<feature type="compositionally biased region" description="Acidic residues" evidence="1">
    <location>
        <begin position="8"/>
        <end position="21"/>
    </location>
</feature>